<dbReference type="InterPro" id="IPR002575">
    <property type="entry name" value="Aminoglycoside_PTrfase"/>
</dbReference>
<dbReference type="PANTHER" id="PTHR21310">
    <property type="entry name" value="AMINOGLYCOSIDE PHOSPHOTRANSFERASE-RELATED-RELATED"/>
    <property type="match status" value="1"/>
</dbReference>
<keyword evidence="3" id="KW-1185">Reference proteome</keyword>
<dbReference type="InterPro" id="IPR011009">
    <property type="entry name" value="Kinase-like_dom_sf"/>
</dbReference>
<feature type="domain" description="Aminoglycoside phosphotransferase" evidence="1">
    <location>
        <begin position="286"/>
        <end position="343"/>
    </location>
</feature>
<accession>A0AAD6YIR3</accession>
<dbReference type="InterPro" id="IPR051678">
    <property type="entry name" value="AGP_Transferase"/>
</dbReference>
<dbReference type="PANTHER" id="PTHR21310:SF15">
    <property type="entry name" value="AMINOGLYCOSIDE PHOSPHOTRANSFERASE DOMAIN-CONTAINING PROTEIN"/>
    <property type="match status" value="1"/>
</dbReference>
<proteinExistence type="predicted"/>
<comment type="caution">
    <text evidence="2">The sequence shown here is derived from an EMBL/GenBank/DDBJ whole genome shotgun (WGS) entry which is preliminary data.</text>
</comment>
<evidence type="ECO:0000313" key="2">
    <source>
        <dbReference type="EMBL" id="KAJ7213042.1"/>
    </source>
</evidence>
<dbReference type="Gene3D" id="3.90.1200.10">
    <property type="match status" value="1"/>
</dbReference>
<protein>
    <submittedName>
        <fullName evidence="2">Kinase-like domain-containing protein</fullName>
    </submittedName>
</protein>
<dbReference type="SUPFAM" id="SSF56112">
    <property type="entry name" value="Protein kinase-like (PK-like)"/>
    <property type="match status" value="1"/>
</dbReference>
<evidence type="ECO:0000313" key="3">
    <source>
        <dbReference type="Proteomes" id="UP001219525"/>
    </source>
</evidence>
<dbReference type="EMBL" id="JARJCW010000022">
    <property type="protein sequence ID" value="KAJ7213042.1"/>
    <property type="molecule type" value="Genomic_DNA"/>
</dbReference>
<dbReference type="Pfam" id="PF01636">
    <property type="entry name" value="APH"/>
    <property type="match status" value="1"/>
</dbReference>
<keyword evidence="2" id="KW-0808">Transferase</keyword>
<dbReference type="Proteomes" id="UP001219525">
    <property type="component" value="Unassembled WGS sequence"/>
</dbReference>
<organism evidence="2 3">
    <name type="scientific">Mycena pura</name>
    <dbReference type="NCBI Taxonomy" id="153505"/>
    <lineage>
        <taxon>Eukaryota</taxon>
        <taxon>Fungi</taxon>
        <taxon>Dikarya</taxon>
        <taxon>Basidiomycota</taxon>
        <taxon>Agaricomycotina</taxon>
        <taxon>Agaricomycetes</taxon>
        <taxon>Agaricomycetidae</taxon>
        <taxon>Agaricales</taxon>
        <taxon>Marasmiineae</taxon>
        <taxon>Mycenaceae</taxon>
        <taxon>Mycena</taxon>
    </lineage>
</organism>
<name>A0AAD6YIR3_9AGAR</name>
<dbReference type="AlphaFoldDB" id="A0AAD6YIR3"/>
<gene>
    <name evidence="2" type="ORF">GGX14DRAFT_446141</name>
</gene>
<dbReference type="GO" id="GO:0016301">
    <property type="term" value="F:kinase activity"/>
    <property type="evidence" value="ECO:0007669"/>
    <property type="project" value="UniProtKB-KW"/>
</dbReference>
<evidence type="ECO:0000259" key="1">
    <source>
        <dbReference type="Pfam" id="PF01636"/>
    </source>
</evidence>
<keyword evidence="2" id="KW-0418">Kinase</keyword>
<reference evidence="2" key="1">
    <citation type="submission" date="2023-03" db="EMBL/GenBank/DDBJ databases">
        <title>Massive genome expansion in bonnet fungi (Mycena s.s.) driven by repeated elements and novel gene families across ecological guilds.</title>
        <authorList>
            <consortium name="Lawrence Berkeley National Laboratory"/>
            <person name="Harder C.B."/>
            <person name="Miyauchi S."/>
            <person name="Viragh M."/>
            <person name="Kuo A."/>
            <person name="Thoen E."/>
            <person name="Andreopoulos B."/>
            <person name="Lu D."/>
            <person name="Skrede I."/>
            <person name="Drula E."/>
            <person name="Henrissat B."/>
            <person name="Morin E."/>
            <person name="Kohler A."/>
            <person name="Barry K."/>
            <person name="LaButti K."/>
            <person name="Morin E."/>
            <person name="Salamov A."/>
            <person name="Lipzen A."/>
            <person name="Mereny Z."/>
            <person name="Hegedus B."/>
            <person name="Baldrian P."/>
            <person name="Stursova M."/>
            <person name="Weitz H."/>
            <person name="Taylor A."/>
            <person name="Grigoriev I.V."/>
            <person name="Nagy L.G."/>
            <person name="Martin F."/>
            <person name="Kauserud H."/>
        </authorList>
    </citation>
    <scope>NUCLEOTIDE SEQUENCE</scope>
    <source>
        <strain evidence="2">9144</strain>
    </source>
</reference>
<sequence length="449" mass="50141">MPLEEFLEQAYGSPGRPIPDYFTSAEWASLVFLYNLDPSLHGPIRQLYSRLLGTPDDVGRLVALFDLHELQTRASQVMKRKCVGAHLLAIGAYNVVYLLPFDDGTDIVARLRIPSGSHQQPGLNVGAKELADRFVSEVATLNFLTTKTSIPVPSLYYSDGDENNPVRTPYMLMQRKTDDPARWRKLVAQVAGFEVELYDNPLPSIGSLVDANGTVGPLVRSCTTSLLPAKDRGPYKSSKQYMLAYVDIELDGVKATDEWIASRTLRSQFNGGAESLPPEYAIQWFQLLRDAIMKLPEEIPTCPPVFRLVHCDFTAGNLLFSSSEDDDPMIVAVLDWEGARVLPAWDARAGCNIWWMMQILEEEQLKTDLCQIYSDVISMDGRKIGRSPLDLEDVMDYLAWAPSVMQSRSSLDGWFLSWFANATMTGGNSCASELAAFQALKIFIEDHHV</sequence>